<sequence>MVKKFSRLREQMSSEAREKSQAKAQEMLAELPLHEVRQARGMTQKVLADVLQVKQPAVAKLEKRTDMYISTLRSHIQAMGGELDIIARFPDGSNVKIDNFSELEKDVQYNDKSRRAKTSTAS</sequence>
<evidence type="ECO:0000256" key="1">
    <source>
        <dbReference type="SAM" id="MobiDB-lite"/>
    </source>
</evidence>
<gene>
    <name evidence="3" type="ORF">Dthio_PD2599</name>
</gene>
<dbReference type="RefSeq" id="WP_008868327.1">
    <property type="nucleotide sequence ID" value="NZ_ACJN02000001.1"/>
</dbReference>
<evidence type="ECO:0000313" key="4">
    <source>
        <dbReference type="Proteomes" id="UP000005496"/>
    </source>
</evidence>
<dbReference type="Pfam" id="PF13744">
    <property type="entry name" value="HTH_37"/>
    <property type="match status" value="1"/>
</dbReference>
<feature type="domain" description="HTH cro/C1-type" evidence="2">
    <location>
        <begin position="33"/>
        <end position="63"/>
    </location>
</feature>
<comment type="caution">
    <text evidence="3">The sequence shown here is derived from an EMBL/GenBank/DDBJ whole genome shotgun (WGS) entry which is preliminary data.</text>
</comment>
<dbReference type="OrthoDB" id="129597at2"/>
<dbReference type="CDD" id="cd00093">
    <property type="entry name" value="HTH_XRE"/>
    <property type="match status" value="1"/>
</dbReference>
<dbReference type="Gene3D" id="1.10.260.40">
    <property type="entry name" value="lambda repressor-like DNA-binding domains"/>
    <property type="match status" value="1"/>
</dbReference>
<dbReference type="eggNOG" id="COG3620">
    <property type="taxonomic scope" value="Bacteria"/>
</dbReference>
<dbReference type="InterPro" id="IPR010982">
    <property type="entry name" value="Lambda_DNA-bd_dom_sf"/>
</dbReference>
<proteinExistence type="predicted"/>
<dbReference type="PROSITE" id="PS50943">
    <property type="entry name" value="HTH_CROC1"/>
    <property type="match status" value="1"/>
</dbReference>
<organism evidence="3 4">
    <name type="scientific">Desulfonatronospira thiodismutans ASO3-1</name>
    <dbReference type="NCBI Taxonomy" id="555779"/>
    <lineage>
        <taxon>Bacteria</taxon>
        <taxon>Pseudomonadati</taxon>
        <taxon>Thermodesulfobacteriota</taxon>
        <taxon>Desulfovibrionia</taxon>
        <taxon>Desulfovibrionales</taxon>
        <taxon>Desulfonatronovibrionaceae</taxon>
        <taxon>Desulfonatronospira</taxon>
    </lineage>
</organism>
<feature type="region of interest" description="Disordered" evidence="1">
    <location>
        <begin position="1"/>
        <end position="23"/>
    </location>
</feature>
<protein>
    <submittedName>
        <fullName evidence="3">Transcriptional regulator, XRE family</fullName>
    </submittedName>
</protein>
<name>D6SKI2_9BACT</name>
<dbReference type="Proteomes" id="UP000005496">
    <property type="component" value="Unassembled WGS sequence"/>
</dbReference>
<keyword evidence="4" id="KW-1185">Reference proteome</keyword>
<evidence type="ECO:0000259" key="2">
    <source>
        <dbReference type="PROSITE" id="PS50943"/>
    </source>
</evidence>
<reference evidence="3" key="1">
    <citation type="submission" date="2010-05" db="EMBL/GenBank/DDBJ databases">
        <title>The draft genome of Desulfonatronospira thiodismutans ASO3-1.</title>
        <authorList>
            <consortium name="US DOE Joint Genome Institute (JGI-PGF)"/>
            <person name="Lucas S."/>
            <person name="Copeland A."/>
            <person name="Lapidus A."/>
            <person name="Cheng J.-F."/>
            <person name="Bruce D."/>
            <person name="Goodwin L."/>
            <person name="Pitluck S."/>
            <person name="Chertkov O."/>
            <person name="Brettin T."/>
            <person name="Detter J.C."/>
            <person name="Han C."/>
            <person name="Land M.L."/>
            <person name="Hauser L."/>
            <person name="Kyrpides N."/>
            <person name="Mikhailova N."/>
            <person name="Muyzer G."/>
            <person name="Woyke T."/>
        </authorList>
    </citation>
    <scope>NUCLEOTIDE SEQUENCE [LARGE SCALE GENOMIC DNA]</scope>
    <source>
        <strain evidence="3">ASO3-1</strain>
    </source>
</reference>
<dbReference type="AlphaFoldDB" id="D6SKI2"/>
<accession>D6SKI2</accession>
<dbReference type="GO" id="GO:0003677">
    <property type="term" value="F:DNA binding"/>
    <property type="evidence" value="ECO:0007669"/>
    <property type="project" value="InterPro"/>
</dbReference>
<dbReference type="EMBL" id="ACJN02000001">
    <property type="protein sequence ID" value="EFI35193.1"/>
    <property type="molecule type" value="Genomic_DNA"/>
</dbReference>
<dbReference type="InterPro" id="IPR001387">
    <property type="entry name" value="Cro/C1-type_HTH"/>
</dbReference>
<dbReference type="InterPro" id="IPR039554">
    <property type="entry name" value="HigA2-like_HTH"/>
</dbReference>
<feature type="compositionally biased region" description="Basic and acidic residues" evidence="1">
    <location>
        <begin position="7"/>
        <end position="21"/>
    </location>
</feature>
<evidence type="ECO:0000313" key="3">
    <source>
        <dbReference type="EMBL" id="EFI35193.1"/>
    </source>
</evidence>
<dbReference type="SUPFAM" id="SSF47413">
    <property type="entry name" value="lambda repressor-like DNA-binding domains"/>
    <property type="match status" value="1"/>
</dbReference>